<dbReference type="InterPro" id="IPR010260">
    <property type="entry name" value="AlpA"/>
</dbReference>
<dbReference type="EMBL" id="BMFA01000020">
    <property type="protein sequence ID" value="GGB63467.1"/>
    <property type="molecule type" value="Genomic_DNA"/>
</dbReference>
<accession>A0A916TN58</accession>
<dbReference type="Pfam" id="PF05930">
    <property type="entry name" value="Phage_AlpA"/>
    <property type="match status" value="1"/>
</dbReference>
<evidence type="ECO:0000313" key="1">
    <source>
        <dbReference type="EMBL" id="GGB63467.1"/>
    </source>
</evidence>
<proteinExistence type="predicted"/>
<dbReference type="SUPFAM" id="SSF46955">
    <property type="entry name" value="Putative DNA-binding domain"/>
    <property type="match status" value="1"/>
</dbReference>
<reference evidence="1" key="2">
    <citation type="submission" date="2020-09" db="EMBL/GenBank/DDBJ databases">
        <authorList>
            <person name="Sun Q."/>
            <person name="Zhou Y."/>
        </authorList>
    </citation>
    <scope>NUCLEOTIDE SEQUENCE</scope>
    <source>
        <strain evidence="1">CGMCC 1.12426</strain>
    </source>
</reference>
<name>A0A916TN58_9HYPH</name>
<comment type="caution">
    <text evidence="1">The sequence shown here is derived from an EMBL/GenBank/DDBJ whole genome shotgun (WGS) entry which is preliminary data.</text>
</comment>
<protein>
    <recommendedName>
        <fullName evidence="3">AlpA family transcriptional regulator</fullName>
    </recommendedName>
</protein>
<dbReference type="OrthoDB" id="8452166at2"/>
<sequence length="63" mass="7434">MPDTFLKDKDCAARYGVSRNTWWRWHRERTDLPRAVRLSDGCTRWRLSEIVKWEAAKAQGGAQ</sequence>
<gene>
    <name evidence="1" type="ORF">GCM10011316_39160</name>
</gene>
<dbReference type="InterPro" id="IPR009061">
    <property type="entry name" value="DNA-bd_dom_put_sf"/>
</dbReference>
<reference evidence="1" key="1">
    <citation type="journal article" date="2014" name="Int. J. Syst. Evol. Microbiol.">
        <title>Complete genome sequence of Corynebacterium casei LMG S-19264T (=DSM 44701T), isolated from a smear-ripened cheese.</title>
        <authorList>
            <consortium name="US DOE Joint Genome Institute (JGI-PGF)"/>
            <person name="Walter F."/>
            <person name="Albersmeier A."/>
            <person name="Kalinowski J."/>
            <person name="Ruckert C."/>
        </authorList>
    </citation>
    <scope>NUCLEOTIDE SEQUENCE</scope>
    <source>
        <strain evidence="1">CGMCC 1.12426</strain>
    </source>
</reference>
<keyword evidence="2" id="KW-1185">Reference proteome</keyword>
<organism evidence="1 2">
    <name type="scientific">Roseibium aquae</name>
    <dbReference type="NCBI Taxonomy" id="1323746"/>
    <lineage>
        <taxon>Bacteria</taxon>
        <taxon>Pseudomonadati</taxon>
        <taxon>Pseudomonadota</taxon>
        <taxon>Alphaproteobacteria</taxon>
        <taxon>Hyphomicrobiales</taxon>
        <taxon>Stappiaceae</taxon>
        <taxon>Roseibium</taxon>
    </lineage>
</organism>
<dbReference type="AlphaFoldDB" id="A0A916TN58"/>
<evidence type="ECO:0000313" key="2">
    <source>
        <dbReference type="Proteomes" id="UP000605148"/>
    </source>
</evidence>
<dbReference type="Proteomes" id="UP000605148">
    <property type="component" value="Unassembled WGS sequence"/>
</dbReference>
<dbReference type="RefSeq" id="WP_150497887.1">
    <property type="nucleotide sequence ID" value="NZ_BMFA01000020.1"/>
</dbReference>
<evidence type="ECO:0008006" key="3">
    <source>
        <dbReference type="Google" id="ProtNLM"/>
    </source>
</evidence>